<evidence type="ECO:0000313" key="1">
    <source>
        <dbReference type="EMBL" id="GFN93926.1"/>
    </source>
</evidence>
<sequence length="134" mass="14688">MSRFLLVLGIRTSKLVCFLVAFIFAISPGRTQSSSNEKLSGPGLGFEHGTYHMSGEPQLLQLCSMKSTSSSKNNRGELQGVATTAKARSRPLCREWFLFQVRSPQDRPSVLRPCCMLDTMVLASGIDLGGTEEM</sequence>
<gene>
    <name evidence="1" type="ORF">PoB_002043200</name>
</gene>
<accession>A0AAV3ZHE9</accession>
<dbReference type="EMBL" id="BLXT01002374">
    <property type="protein sequence ID" value="GFN93926.1"/>
    <property type="molecule type" value="Genomic_DNA"/>
</dbReference>
<proteinExistence type="predicted"/>
<dbReference type="AlphaFoldDB" id="A0AAV3ZHE9"/>
<comment type="caution">
    <text evidence="1">The sequence shown here is derived from an EMBL/GenBank/DDBJ whole genome shotgun (WGS) entry which is preliminary data.</text>
</comment>
<name>A0AAV3ZHE9_9GAST</name>
<evidence type="ECO:0000313" key="2">
    <source>
        <dbReference type="Proteomes" id="UP000735302"/>
    </source>
</evidence>
<organism evidence="1 2">
    <name type="scientific">Plakobranchus ocellatus</name>
    <dbReference type="NCBI Taxonomy" id="259542"/>
    <lineage>
        <taxon>Eukaryota</taxon>
        <taxon>Metazoa</taxon>
        <taxon>Spiralia</taxon>
        <taxon>Lophotrochozoa</taxon>
        <taxon>Mollusca</taxon>
        <taxon>Gastropoda</taxon>
        <taxon>Heterobranchia</taxon>
        <taxon>Euthyneura</taxon>
        <taxon>Panpulmonata</taxon>
        <taxon>Sacoglossa</taxon>
        <taxon>Placobranchoidea</taxon>
        <taxon>Plakobranchidae</taxon>
        <taxon>Plakobranchus</taxon>
    </lineage>
</organism>
<keyword evidence="2" id="KW-1185">Reference proteome</keyword>
<dbReference type="Proteomes" id="UP000735302">
    <property type="component" value="Unassembled WGS sequence"/>
</dbReference>
<evidence type="ECO:0008006" key="3">
    <source>
        <dbReference type="Google" id="ProtNLM"/>
    </source>
</evidence>
<protein>
    <recommendedName>
        <fullName evidence="3">Secreted protein</fullName>
    </recommendedName>
</protein>
<reference evidence="1 2" key="1">
    <citation type="journal article" date="2021" name="Elife">
        <title>Chloroplast acquisition without the gene transfer in kleptoplastic sea slugs, Plakobranchus ocellatus.</title>
        <authorList>
            <person name="Maeda T."/>
            <person name="Takahashi S."/>
            <person name="Yoshida T."/>
            <person name="Shimamura S."/>
            <person name="Takaki Y."/>
            <person name="Nagai Y."/>
            <person name="Toyoda A."/>
            <person name="Suzuki Y."/>
            <person name="Arimoto A."/>
            <person name="Ishii H."/>
            <person name="Satoh N."/>
            <person name="Nishiyama T."/>
            <person name="Hasebe M."/>
            <person name="Maruyama T."/>
            <person name="Minagawa J."/>
            <person name="Obokata J."/>
            <person name="Shigenobu S."/>
        </authorList>
    </citation>
    <scope>NUCLEOTIDE SEQUENCE [LARGE SCALE GENOMIC DNA]</scope>
</reference>